<reference evidence="1 2" key="1">
    <citation type="submission" date="2023-01" db="EMBL/GenBank/DDBJ databases">
        <title>Analysis of 21 Apiospora genomes using comparative genomics revels a genus with tremendous synthesis potential of carbohydrate active enzymes and secondary metabolites.</title>
        <authorList>
            <person name="Sorensen T."/>
        </authorList>
    </citation>
    <scope>NUCLEOTIDE SEQUENCE [LARGE SCALE GENOMIC DNA]</scope>
    <source>
        <strain evidence="1 2">CBS 33761</strain>
    </source>
</reference>
<keyword evidence="2" id="KW-1185">Reference proteome</keyword>
<proteinExistence type="predicted"/>
<organism evidence="1 2">
    <name type="scientific">Apiospora rasikravindrae</name>
    <dbReference type="NCBI Taxonomy" id="990691"/>
    <lineage>
        <taxon>Eukaryota</taxon>
        <taxon>Fungi</taxon>
        <taxon>Dikarya</taxon>
        <taxon>Ascomycota</taxon>
        <taxon>Pezizomycotina</taxon>
        <taxon>Sordariomycetes</taxon>
        <taxon>Xylariomycetidae</taxon>
        <taxon>Amphisphaeriales</taxon>
        <taxon>Apiosporaceae</taxon>
        <taxon>Apiospora</taxon>
    </lineage>
</organism>
<gene>
    <name evidence="1" type="ORF">PG993_010796</name>
</gene>
<dbReference type="Proteomes" id="UP001444661">
    <property type="component" value="Unassembled WGS sequence"/>
</dbReference>
<evidence type="ECO:0000313" key="1">
    <source>
        <dbReference type="EMBL" id="KAK8029505.1"/>
    </source>
</evidence>
<evidence type="ECO:0000313" key="2">
    <source>
        <dbReference type="Proteomes" id="UP001444661"/>
    </source>
</evidence>
<protein>
    <submittedName>
        <fullName evidence="1">Uncharacterized protein</fullName>
    </submittedName>
</protein>
<dbReference type="EMBL" id="JAQQWK010000010">
    <property type="protein sequence ID" value="KAK8029505.1"/>
    <property type="molecule type" value="Genomic_DNA"/>
</dbReference>
<sequence>MLRTGLSENPRSRICINVRSYTFPTDVALALTKEWTFNRKPTLTLLDERGIGGARRAGSTSNISGARQAMS</sequence>
<name>A0ABR1SDN1_9PEZI</name>
<comment type="caution">
    <text evidence="1">The sequence shown here is derived from an EMBL/GenBank/DDBJ whole genome shotgun (WGS) entry which is preliminary data.</text>
</comment>
<accession>A0ABR1SDN1</accession>